<keyword evidence="1" id="KW-1133">Transmembrane helix</keyword>
<dbReference type="KEGG" id="fte:Fluta_3078"/>
<evidence type="ECO:0000256" key="1">
    <source>
        <dbReference type="SAM" id="Phobius"/>
    </source>
</evidence>
<sequence>MKGILSTLAILIVIGWAIGYFRYHVEGFFFHLTLVVALVSLFLQFLPTKITGK</sequence>
<dbReference type="AlphaFoldDB" id="F2IJZ5"/>
<feature type="transmembrane region" description="Helical" evidence="1">
    <location>
        <begin position="27"/>
        <end position="46"/>
    </location>
</feature>
<dbReference type="HOGENOM" id="CLU_199613_3_2_10"/>
<reference evidence="3" key="2">
    <citation type="submission" date="2011-02" db="EMBL/GenBank/DDBJ databases">
        <title>The complete genome of Fluviicola taffensis DSM 16823.</title>
        <authorList>
            <consortium name="US DOE Joint Genome Institute (JGI-PGF)"/>
            <person name="Lucas S."/>
            <person name="Copeland A."/>
            <person name="Lapidus A."/>
            <person name="Bruce D."/>
            <person name="Goodwin L."/>
            <person name="Pitluck S."/>
            <person name="Kyrpides N."/>
            <person name="Mavromatis K."/>
            <person name="Ivanova N."/>
            <person name="Mikhailova N."/>
            <person name="Pagani I."/>
            <person name="Chertkov O."/>
            <person name="Detter J.C."/>
            <person name="Han C."/>
            <person name="Tapia R."/>
            <person name="Land M."/>
            <person name="Hauser L."/>
            <person name="Markowitz V."/>
            <person name="Cheng J.-F."/>
            <person name="Hugenholtz P."/>
            <person name="Woyke T."/>
            <person name="Wu D."/>
            <person name="Tindall B."/>
            <person name="Pomrenke H.G."/>
            <person name="Brambilla E."/>
            <person name="Klenk H.-P."/>
            <person name="Eisen J.A."/>
        </authorList>
    </citation>
    <scope>NUCLEOTIDE SEQUENCE [LARGE SCALE GENOMIC DNA]</scope>
    <source>
        <strain evidence="3">DSM 16823 / RW262 / RW262</strain>
    </source>
</reference>
<name>F2IJZ5_FLUTR</name>
<accession>F2IJZ5</accession>
<gene>
    <name evidence="2" type="ordered locus">Fluta_3078</name>
</gene>
<evidence type="ECO:0000313" key="2">
    <source>
        <dbReference type="EMBL" id="AEA45054.1"/>
    </source>
</evidence>
<keyword evidence="1" id="KW-0472">Membrane</keyword>
<dbReference type="InterPro" id="IPR043727">
    <property type="entry name" value="Lmo0937-like"/>
</dbReference>
<dbReference type="Proteomes" id="UP000007463">
    <property type="component" value="Chromosome"/>
</dbReference>
<organism evidence="2 3">
    <name type="scientific">Fluviicola taffensis (strain DSM 16823 / NCIMB 13979 / RW262)</name>
    <dbReference type="NCBI Taxonomy" id="755732"/>
    <lineage>
        <taxon>Bacteria</taxon>
        <taxon>Pseudomonadati</taxon>
        <taxon>Bacteroidota</taxon>
        <taxon>Flavobacteriia</taxon>
        <taxon>Flavobacteriales</taxon>
        <taxon>Crocinitomicaceae</taxon>
        <taxon>Fluviicola</taxon>
    </lineage>
</organism>
<evidence type="ECO:0000313" key="3">
    <source>
        <dbReference type="Proteomes" id="UP000007463"/>
    </source>
</evidence>
<dbReference type="OrthoDB" id="965495at2"/>
<keyword evidence="1" id="KW-0812">Transmembrane</keyword>
<dbReference type="EMBL" id="CP002542">
    <property type="protein sequence ID" value="AEA45054.1"/>
    <property type="molecule type" value="Genomic_DNA"/>
</dbReference>
<dbReference type="NCBIfam" id="NF033488">
    <property type="entry name" value="lmo0937_fam_TM"/>
    <property type="match status" value="1"/>
</dbReference>
<protein>
    <recommendedName>
        <fullName evidence="4">Lmo0937 family membrane protein</fullName>
    </recommendedName>
</protein>
<keyword evidence="3" id="KW-1185">Reference proteome</keyword>
<dbReference type="STRING" id="755732.Fluta_3078"/>
<proteinExistence type="predicted"/>
<evidence type="ECO:0008006" key="4">
    <source>
        <dbReference type="Google" id="ProtNLM"/>
    </source>
</evidence>
<dbReference type="Pfam" id="PF18919">
    <property type="entry name" value="DUF5670"/>
    <property type="match status" value="1"/>
</dbReference>
<dbReference type="RefSeq" id="WP_013687821.1">
    <property type="nucleotide sequence ID" value="NC_015321.1"/>
</dbReference>
<reference evidence="2 3" key="1">
    <citation type="journal article" date="2011" name="Stand. Genomic Sci.">
        <title>Complete genome sequence of the gliding freshwater bacterium Fluviicola taffensis type strain (RW262).</title>
        <authorList>
            <person name="Woyke T."/>
            <person name="Chertkov O."/>
            <person name="Lapidus A."/>
            <person name="Nolan M."/>
            <person name="Lucas S."/>
            <person name="Del Rio T.G."/>
            <person name="Tice H."/>
            <person name="Cheng J.F."/>
            <person name="Tapia R."/>
            <person name="Han C."/>
            <person name="Goodwin L."/>
            <person name="Pitluck S."/>
            <person name="Liolios K."/>
            <person name="Pagani I."/>
            <person name="Ivanova N."/>
            <person name="Huntemann M."/>
            <person name="Mavromatis K."/>
            <person name="Mikhailova N."/>
            <person name="Pati A."/>
            <person name="Chen A."/>
            <person name="Palaniappan K."/>
            <person name="Land M."/>
            <person name="Hauser L."/>
            <person name="Brambilla E.M."/>
            <person name="Rohde M."/>
            <person name="Mwirichia R."/>
            <person name="Sikorski J."/>
            <person name="Tindall B.J."/>
            <person name="Goker M."/>
            <person name="Bristow J."/>
            <person name="Eisen J.A."/>
            <person name="Markowitz V."/>
            <person name="Hugenholtz P."/>
            <person name="Klenk H.P."/>
            <person name="Kyrpides N.C."/>
        </authorList>
    </citation>
    <scope>NUCLEOTIDE SEQUENCE [LARGE SCALE GENOMIC DNA]</scope>
    <source>
        <strain evidence="3">DSM 16823 / RW262 / RW262</strain>
    </source>
</reference>